<feature type="compositionally biased region" description="Acidic residues" evidence="1">
    <location>
        <begin position="38"/>
        <end position="57"/>
    </location>
</feature>
<dbReference type="Proteomes" id="UP000198953">
    <property type="component" value="Unassembled WGS sequence"/>
</dbReference>
<organism evidence="2 3">
    <name type="scientific">Nonomuraea pusilla</name>
    <dbReference type="NCBI Taxonomy" id="46177"/>
    <lineage>
        <taxon>Bacteria</taxon>
        <taxon>Bacillati</taxon>
        <taxon>Actinomycetota</taxon>
        <taxon>Actinomycetes</taxon>
        <taxon>Streptosporangiales</taxon>
        <taxon>Streptosporangiaceae</taxon>
        <taxon>Nonomuraea</taxon>
    </lineage>
</organism>
<evidence type="ECO:0000256" key="1">
    <source>
        <dbReference type="SAM" id="MobiDB-lite"/>
    </source>
</evidence>
<feature type="region of interest" description="Disordered" evidence="1">
    <location>
        <begin position="1"/>
        <end position="81"/>
    </location>
</feature>
<proteinExistence type="predicted"/>
<dbReference type="EMBL" id="FOBF01000002">
    <property type="protein sequence ID" value="SEK58829.1"/>
    <property type="molecule type" value="Genomic_DNA"/>
</dbReference>
<dbReference type="AlphaFoldDB" id="A0A1H7I8J1"/>
<name>A0A1H7I8J1_9ACTN</name>
<reference evidence="2 3" key="1">
    <citation type="submission" date="2016-10" db="EMBL/GenBank/DDBJ databases">
        <authorList>
            <person name="de Groot N.N."/>
        </authorList>
    </citation>
    <scope>NUCLEOTIDE SEQUENCE [LARGE SCALE GENOMIC DNA]</scope>
    <source>
        <strain evidence="2 3">DSM 43357</strain>
    </source>
</reference>
<gene>
    <name evidence="2" type="ORF">SAMN05660976_00724</name>
</gene>
<accession>A0A1H7I8J1</accession>
<sequence>MITEQPRRPPAAAPRNDGRAAGEPAGAVYPGDVHWYDLPDDETELDAETELDSDSDSDAGVGAEPGELPDGGLPGLARSRR</sequence>
<protein>
    <submittedName>
        <fullName evidence="2">Uncharacterized protein</fullName>
    </submittedName>
</protein>
<feature type="compositionally biased region" description="Low complexity" evidence="1">
    <location>
        <begin position="62"/>
        <end position="81"/>
    </location>
</feature>
<keyword evidence="3" id="KW-1185">Reference proteome</keyword>
<dbReference type="RefSeq" id="WP_091098242.1">
    <property type="nucleotide sequence ID" value="NZ_FOBF01000002.1"/>
</dbReference>
<evidence type="ECO:0000313" key="3">
    <source>
        <dbReference type="Proteomes" id="UP000198953"/>
    </source>
</evidence>
<evidence type="ECO:0000313" key="2">
    <source>
        <dbReference type="EMBL" id="SEK58829.1"/>
    </source>
</evidence>